<reference evidence="2 3" key="1">
    <citation type="submission" date="2021-01" db="EMBL/GenBank/DDBJ databases">
        <title>Tumebacillus sp. strain ITR2 16S ribosomal RNA gene Genome sequencing and assembly.</title>
        <authorList>
            <person name="Kang M."/>
        </authorList>
    </citation>
    <scope>NUCLEOTIDE SEQUENCE [LARGE SCALE GENOMIC DNA]</scope>
    <source>
        <strain evidence="2 3">ITR2</strain>
    </source>
</reference>
<protein>
    <submittedName>
        <fullName evidence="2">PDZ domain-containing protein</fullName>
    </submittedName>
</protein>
<dbReference type="InterPro" id="IPR036034">
    <property type="entry name" value="PDZ_sf"/>
</dbReference>
<proteinExistence type="predicted"/>
<dbReference type="Gene3D" id="2.30.42.10">
    <property type="match status" value="1"/>
</dbReference>
<comment type="caution">
    <text evidence="2">The sequence shown here is derived from an EMBL/GenBank/DDBJ whole genome shotgun (WGS) entry which is preliminary data.</text>
</comment>
<sequence length="435" mass="47278">MTELSFLTEILNGLAQVLAHPLFYVALLLVGLQYRRQNSMERRMFGVRCSSLTDQVLRSFLYGAGGGLLATVLMTVIGVVLSPGDMAYVWVVALVLALVNVRYTCFAYAGGLLSFVSLVLNALPTLTSGPDWLLGVYDDLKQLHVPDLMALVAILHLVEGILVRLNGAQAAMPVFVPGKRGRLIGGFILQKFWVIPMAAFVVTGVPDSVLHTPSWWPLMSLGGLGLGAGLQIVPVPAILGYSGAALTKTPQQTSTHTARWLVAYSIVLLCLAIGSSYFSPLAWVAALFCPIAHELLILWEMRGEQSGHPIYVKPLQGLKILSILPKSPALEMGLLPGETILKVNGTPVNTPYDLHFALNQNPAYAKLELLTPEGEVRFANTAIYTGDHHMLGVILVPDDNARQFVRLGTASPWAWLWEKLGGGRKRAHATYHEQS</sequence>
<organism evidence="2 3">
    <name type="scientific">Tumebacillus amylolyticus</name>
    <dbReference type="NCBI Taxonomy" id="2801339"/>
    <lineage>
        <taxon>Bacteria</taxon>
        <taxon>Bacillati</taxon>
        <taxon>Bacillota</taxon>
        <taxon>Bacilli</taxon>
        <taxon>Bacillales</taxon>
        <taxon>Alicyclobacillaceae</taxon>
        <taxon>Tumebacillus</taxon>
    </lineage>
</organism>
<keyword evidence="1" id="KW-1133">Transmembrane helix</keyword>
<dbReference type="Proteomes" id="UP000602284">
    <property type="component" value="Unassembled WGS sequence"/>
</dbReference>
<name>A0ABS1J9M4_9BACL</name>
<feature type="transmembrane region" description="Helical" evidence="1">
    <location>
        <begin position="60"/>
        <end position="80"/>
    </location>
</feature>
<feature type="transmembrane region" description="Helical" evidence="1">
    <location>
        <begin position="14"/>
        <end position="34"/>
    </location>
</feature>
<evidence type="ECO:0000256" key="1">
    <source>
        <dbReference type="SAM" id="Phobius"/>
    </source>
</evidence>
<keyword evidence="3" id="KW-1185">Reference proteome</keyword>
<feature type="transmembrane region" description="Helical" evidence="1">
    <location>
        <begin position="183"/>
        <end position="205"/>
    </location>
</feature>
<keyword evidence="1" id="KW-0812">Transmembrane</keyword>
<evidence type="ECO:0000313" key="3">
    <source>
        <dbReference type="Proteomes" id="UP000602284"/>
    </source>
</evidence>
<feature type="transmembrane region" description="Helical" evidence="1">
    <location>
        <begin position="106"/>
        <end position="123"/>
    </location>
</feature>
<dbReference type="RefSeq" id="WP_201634364.1">
    <property type="nucleotide sequence ID" value="NZ_JAEQNB010000002.1"/>
</dbReference>
<feature type="transmembrane region" description="Helical" evidence="1">
    <location>
        <begin position="258"/>
        <end position="275"/>
    </location>
</feature>
<keyword evidence="1" id="KW-0472">Membrane</keyword>
<feature type="transmembrane region" description="Helical" evidence="1">
    <location>
        <begin position="86"/>
        <end position="101"/>
    </location>
</feature>
<gene>
    <name evidence="2" type="ORF">JJB07_09950</name>
</gene>
<feature type="transmembrane region" description="Helical" evidence="1">
    <location>
        <begin position="225"/>
        <end position="246"/>
    </location>
</feature>
<evidence type="ECO:0000313" key="2">
    <source>
        <dbReference type="EMBL" id="MBL0386977.1"/>
    </source>
</evidence>
<dbReference type="EMBL" id="JAEQNB010000002">
    <property type="protein sequence ID" value="MBL0386977.1"/>
    <property type="molecule type" value="Genomic_DNA"/>
</dbReference>
<feature type="transmembrane region" description="Helical" evidence="1">
    <location>
        <begin position="143"/>
        <end position="162"/>
    </location>
</feature>
<accession>A0ABS1J9M4</accession>
<dbReference type="SUPFAM" id="SSF50156">
    <property type="entry name" value="PDZ domain-like"/>
    <property type="match status" value="1"/>
</dbReference>